<protein>
    <recommendedName>
        <fullName evidence="3">Carboxypeptidase regulatory-like domain-containing protein</fullName>
    </recommendedName>
</protein>
<sequence length="639" mass="66929">MGNNEFKLTKLALALGVTLSLSGCLSDDDKNDTVPEPPVPTQDVAVPPTAAETQAGAISVSLIDATGELLDESVTATITFTSSEDGLLSVAGDALSDEDKSTTDGAFSFTLESIPADGVTYDYVVSAEGYLNNSGSFTVTTTENVAADEIRLTPRNLADSDVPIVAETKSLESLVPEGENTTVAYDPTTGLSVSGDKDEIELPQSVNKAGVAVGGTTVKIKNGTQFLTADGTALETVPEITVAYFANEATRNETEADSATVENSSLDAFPGGLALSVANPDGSDSNVSGSFTSGGFVAIELTDDAGNKVKTFGEGNSLTVAMQVDQNTSNPCPVSVPAGTTDLSAYAEANGYSMGVCTLTSPTARKIAVGDVFPVWSYDEDAGKWSFESYGEVTDNDSADTFDVSVDVNHLSYWNLDYFNNNQCSSVSFDIVDSNDQPNAGRYSLVIENNGFRRNVRNLRANRGDYSQANIANPPGFPVTLKIRQKGANVLAGLASDAGTTATKLSVSNICDLDGETLKLTTSNPGIISKQVTTQLVCSNTEDFDVNADPVPTPTYSRLFSGNALVNTYYGEGATFNVALEEGSSYSIRYYDYGNRQWLSQDLEVNTTPVTLDIPTVCEVVEQPITGGTGSSGSGGNGG</sequence>
<reference evidence="1 2" key="1">
    <citation type="submission" date="2022-02" db="EMBL/GenBank/DDBJ databases">
        <title>Genome analysis of Beneficial Microorganisms for Coral consortium from Pocillopora damicornis.</title>
        <authorList>
            <person name="Rosado P.M."/>
            <person name="Cardoso P.M."/>
            <person name="Rosado J.G."/>
            <person name="Schultz J."/>
            <person name="Rocha U."/>
            <person name="Costa T.K."/>
            <person name="Peixoto R.S."/>
        </authorList>
    </citation>
    <scope>NUCLEOTIDE SEQUENCE [LARGE SCALE GENOMIC DNA]</scope>
    <source>
        <strain evidence="1 2">BMC5</strain>
    </source>
</reference>
<keyword evidence="2" id="KW-1185">Reference proteome</keyword>
<gene>
    <name evidence="1" type="ORF">MKZ47_09015</name>
</gene>
<dbReference type="RefSeq" id="WP_175082958.1">
    <property type="nucleotide sequence ID" value="NZ_JAKUMG010000003.1"/>
</dbReference>
<dbReference type="Proteomes" id="UP001156974">
    <property type="component" value="Unassembled WGS sequence"/>
</dbReference>
<accession>A0ABT6TZP0</accession>
<comment type="caution">
    <text evidence="1">The sequence shown here is derived from an EMBL/GenBank/DDBJ whole genome shotgun (WGS) entry which is preliminary data.</text>
</comment>
<organism evidence="1 2">
    <name type="scientific">Pseudoalteromonas shioyasakiensis</name>
    <dbReference type="NCBI Taxonomy" id="1190813"/>
    <lineage>
        <taxon>Bacteria</taxon>
        <taxon>Pseudomonadati</taxon>
        <taxon>Pseudomonadota</taxon>
        <taxon>Gammaproteobacteria</taxon>
        <taxon>Alteromonadales</taxon>
        <taxon>Pseudoalteromonadaceae</taxon>
        <taxon>Pseudoalteromonas</taxon>
    </lineage>
</organism>
<evidence type="ECO:0000313" key="2">
    <source>
        <dbReference type="Proteomes" id="UP001156974"/>
    </source>
</evidence>
<name>A0ABT6TZP0_9GAMM</name>
<dbReference type="PROSITE" id="PS51257">
    <property type="entry name" value="PROKAR_LIPOPROTEIN"/>
    <property type="match status" value="1"/>
</dbReference>
<dbReference type="EMBL" id="JAKUMG010000003">
    <property type="protein sequence ID" value="MDI4669250.1"/>
    <property type="molecule type" value="Genomic_DNA"/>
</dbReference>
<evidence type="ECO:0008006" key="3">
    <source>
        <dbReference type="Google" id="ProtNLM"/>
    </source>
</evidence>
<proteinExistence type="predicted"/>
<evidence type="ECO:0000313" key="1">
    <source>
        <dbReference type="EMBL" id="MDI4669250.1"/>
    </source>
</evidence>